<evidence type="ECO:0000256" key="1">
    <source>
        <dbReference type="SAM" id="Phobius"/>
    </source>
</evidence>
<dbReference type="InParanoid" id="D8RWT6"/>
<dbReference type="EMBL" id="GL377593">
    <property type="protein sequence ID" value="EFJ23147.1"/>
    <property type="molecule type" value="Genomic_DNA"/>
</dbReference>
<keyword evidence="1" id="KW-1133">Transmembrane helix</keyword>
<name>D8RWT6_SELML</name>
<accession>D8RWT6</accession>
<dbReference type="AlphaFoldDB" id="D8RWT6"/>
<proteinExistence type="predicted"/>
<organism evidence="3">
    <name type="scientific">Selaginella moellendorffii</name>
    <name type="common">Spikemoss</name>
    <dbReference type="NCBI Taxonomy" id="88036"/>
    <lineage>
        <taxon>Eukaryota</taxon>
        <taxon>Viridiplantae</taxon>
        <taxon>Streptophyta</taxon>
        <taxon>Embryophyta</taxon>
        <taxon>Tracheophyta</taxon>
        <taxon>Lycopodiopsida</taxon>
        <taxon>Selaginellales</taxon>
        <taxon>Selaginellaceae</taxon>
        <taxon>Selaginella</taxon>
    </lineage>
</organism>
<sequence length="143" mass="16021">MTLLPHSYCHIFCSQARLRDNEQWMTKLRDLGSYDLSSFKRGITKVSSGKGIPGLKDGLTTFSVWAILLPLIIFVAAMIIHPRSSSQTNTANLPKLSSTPNYNHFDTYGAGASNSSEGPRWGYILMSMLFALLMQLFKEKKKD</sequence>
<evidence type="ECO:0000313" key="3">
    <source>
        <dbReference type="Proteomes" id="UP000001514"/>
    </source>
</evidence>
<feature type="transmembrane region" description="Helical" evidence="1">
    <location>
        <begin position="59"/>
        <end position="80"/>
    </location>
</feature>
<keyword evidence="1" id="KW-0472">Membrane</keyword>
<dbReference type="KEGG" id="smo:SELMODRAFT_415651"/>
<feature type="transmembrane region" description="Helical" evidence="1">
    <location>
        <begin position="121"/>
        <end position="137"/>
    </location>
</feature>
<dbReference type="Proteomes" id="UP000001514">
    <property type="component" value="Unassembled WGS sequence"/>
</dbReference>
<protein>
    <submittedName>
        <fullName evidence="2">Uncharacterized protein</fullName>
    </submittedName>
</protein>
<keyword evidence="3" id="KW-1185">Reference proteome</keyword>
<gene>
    <name evidence="2" type="ORF">SELMODRAFT_415651</name>
</gene>
<evidence type="ECO:0000313" key="2">
    <source>
        <dbReference type="EMBL" id="EFJ23147.1"/>
    </source>
</evidence>
<dbReference type="HOGENOM" id="CLU_1809528_0_0_1"/>
<reference evidence="2 3" key="1">
    <citation type="journal article" date="2011" name="Science">
        <title>The Selaginella genome identifies genetic changes associated with the evolution of vascular plants.</title>
        <authorList>
            <person name="Banks J.A."/>
            <person name="Nishiyama T."/>
            <person name="Hasebe M."/>
            <person name="Bowman J.L."/>
            <person name="Gribskov M."/>
            <person name="dePamphilis C."/>
            <person name="Albert V.A."/>
            <person name="Aono N."/>
            <person name="Aoyama T."/>
            <person name="Ambrose B.A."/>
            <person name="Ashton N.W."/>
            <person name="Axtell M.J."/>
            <person name="Barker E."/>
            <person name="Barker M.S."/>
            <person name="Bennetzen J.L."/>
            <person name="Bonawitz N.D."/>
            <person name="Chapple C."/>
            <person name="Cheng C."/>
            <person name="Correa L.G."/>
            <person name="Dacre M."/>
            <person name="DeBarry J."/>
            <person name="Dreyer I."/>
            <person name="Elias M."/>
            <person name="Engstrom E.M."/>
            <person name="Estelle M."/>
            <person name="Feng L."/>
            <person name="Finet C."/>
            <person name="Floyd S.K."/>
            <person name="Frommer W.B."/>
            <person name="Fujita T."/>
            <person name="Gramzow L."/>
            <person name="Gutensohn M."/>
            <person name="Harholt J."/>
            <person name="Hattori M."/>
            <person name="Heyl A."/>
            <person name="Hirai T."/>
            <person name="Hiwatashi Y."/>
            <person name="Ishikawa M."/>
            <person name="Iwata M."/>
            <person name="Karol K.G."/>
            <person name="Koehler B."/>
            <person name="Kolukisaoglu U."/>
            <person name="Kubo M."/>
            <person name="Kurata T."/>
            <person name="Lalonde S."/>
            <person name="Li K."/>
            <person name="Li Y."/>
            <person name="Litt A."/>
            <person name="Lyons E."/>
            <person name="Manning G."/>
            <person name="Maruyama T."/>
            <person name="Michael T.P."/>
            <person name="Mikami K."/>
            <person name="Miyazaki S."/>
            <person name="Morinaga S."/>
            <person name="Murata T."/>
            <person name="Mueller-Roeber B."/>
            <person name="Nelson D.R."/>
            <person name="Obara M."/>
            <person name="Oguri Y."/>
            <person name="Olmstead R.G."/>
            <person name="Onodera N."/>
            <person name="Petersen B.L."/>
            <person name="Pils B."/>
            <person name="Prigge M."/>
            <person name="Rensing S.A."/>
            <person name="Riano-Pachon D.M."/>
            <person name="Roberts A.W."/>
            <person name="Sato Y."/>
            <person name="Scheller H.V."/>
            <person name="Schulz B."/>
            <person name="Schulz C."/>
            <person name="Shakirov E.V."/>
            <person name="Shibagaki N."/>
            <person name="Shinohara N."/>
            <person name="Shippen D.E."/>
            <person name="Soerensen I."/>
            <person name="Sotooka R."/>
            <person name="Sugimoto N."/>
            <person name="Sugita M."/>
            <person name="Sumikawa N."/>
            <person name="Tanurdzic M."/>
            <person name="Theissen G."/>
            <person name="Ulvskov P."/>
            <person name="Wakazuki S."/>
            <person name="Weng J.K."/>
            <person name="Willats W.W."/>
            <person name="Wipf D."/>
            <person name="Wolf P.G."/>
            <person name="Yang L."/>
            <person name="Zimmer A.D."/>
            <person name="Zhu Q."/>
            <person name="Mitros T."/>
            <person name="Hellsten U."/>
            <person name="Loque D."/>
            <person name="Otillar R."/>
            <person name="Salamov A."/>
            <person name="Schmutz J."/>
            <person name="Shapiro H."/>
            <person name="Lindquist E."/>
            <person name="Lucas S."/>
            <person name="Rokhsar D."/>
            <person name="Grigoriev I.V."/>
        </authorList>
    </citation>
    <scope>NUCLEOTIDE SEQUENCE [LARGE SCALE GENOMIC DNA]</scope>
</reference>
<keyword evidence="1" id="KW-0812">Transmembrane</keyword>
<dbReference type="Gramene" id="EFJ23147">
    <property type="protein sequence ID" value="EFJ23147"/>
    <property type="gene ID" value="SELMODRAFT_415651"/>
</dbReference>